<dbReference type="SUPFAM" id="SSF160904">
    <property type="entry name" value="Jann2411-like"/>
    <property type="match status" value="1"/>
</dbReference>
<dbReference type="InterPro" id="IPR010852">
    <property type="entry name" value="ABATE"/>
</dbReference>
<dbReference type="InterPro" id="IPR023286">
    <property type="entry name" value="ABATE_dom_sf"/>
</dbReference>
<gene>
    <name evidence="2" type="ORF">F8377_00370</name>
</gene>
<dbReference type="Pfam" id="PF07336">
    <property type="entry name" value="ABATE"/>
    <property type="match status" value="1"/>
</dbReference>
<accession>A0ABQ6VE64</accession>
<evidence type="ECO:0000313" key="3">
    <source>
        <dbReference type="Proteomes" id="UP000436181"/>
    </source>
</evidence>
<evidence type="ECO:0000313" key="2">
    <source>
        <dbReference type="EMBL" id="KAB3522679.1"/>
    </source>
</evidence>
<dbReference type="Proteomes" id="UP000436181">
    <property type="component" value="Unassembled WGS sequence"/>
</dbReference>
<protein>
    <recommendedName>
        <fullName evidence="1">Zinc finger CGNR domain-containing protein</fullName>
    </recommendedName>
</protein>
<comment type="caution">
    <text evidence="2">The sequence shown here is derived from an EMBL/GenBank/DDBJ whole genome shotgun (WGS) entry which is preliminary data.</text>
</comment>
<keyword evidence="3" id="KW-1185">Reference proteome</keyword>
<proteinExistence type="predicted"/>
<dbReference type="InterPro" id="IPR021005">
    <property type="entry name" value="Znf_CGNR"/>
</dbReference>
<reference evidence="2 3" key="1">
    <citation type="submission" date="2019-10" db="EMBL/GenBank/DDBJ databases">
        <title>Corynebacterium sp novel species isolated from the respiratory tract of Marmot.</title>
        <authorList>
            <person name="Zhang G."/>
        </authorList>
    </citation>
    <scope>NUCLEOTIDE SEQUENCE [LARGE SCALE GENOMIC DNA]</scope>
    <source>
        <strain evidence="2 3">336</strain>
    </source>
</reference>
<evidence type="ECO:0000259" key="1">
    <source>
        <dbReference type="Pfam" id="PF11706"/>
    </source>
</evidence>
<dbReference type="Pfam" id="PF11706">
    <property type="entry name" value="zf-CGNR"/>
    <property type="match status" value="1"/>
</dbReference>
<feature type="domain" description="Zinc finger CGNR" evidence="1">
    <location>
        <begin position="170"/>
        <end position="211"/>
    </location>
</feature>
<name>A0ABQ6VE64_9CORY</name>
<organism evidence="2 3">
    <name type="scientific">Corynebacterium zhongnanshanii</name>
    <dbReference type="NCBI Taxonomy" id="2768834"/>
    <lineage>
        <taxon>Bacteria</taxon>
        <taxon>Bacillati</taxon>
        <taxon>Actinomycetota</taxon>
        <taxon>Actinomycetes</taxon>
        <taxon>Mycobacteriales</taxon>
        <taxon>Corynebacteriaceae</taxon>
        <taxon>Corynebacterium</taxon>
    </lineage>
</organism>
<dbReference type="RefSeq" id="WP_151843602.1">
    <property type="nucleotide sequence ID" value="NZ_WBZJ01000001.1"/>
</dbReference>
<dbReference type="Gene3D" id="1.10.3300.10">
    <property type="entry name" value="Jann2411-like domain"/>
    <property type="match status" value="1"/>
</dbReference>
<dbReference type="PANTHER" id="PTHR35525:SF3">
    <property type="entry name" value="BLL6575 PROTEIN"/>
    <property type="match status" value="1"/>
</dbReference>
<sequence length="216" mass="24563">MSNTAATTSQELDFVFHGARPSLDFANTLRRRKDPLYLTVDLLHDDPSQDPSSLARWIEACRDNTAWGKTLPGLQHNTPCPSFNEIEQLRQSIFDLAEATLSSGELVDPARAKNAVDTLNTWAQHQPQPQLDTLADSRTFRLRSNMTLKEVLGFVARDAIELFGTSDIERLKECAHERCGILFEDRSQGRRRQWCSMKKCGNRTKANRFSQNKRTP</sequence>
<dbReference type="EMBL" id="WBZJ01000001">
    <property type="protein sequence ID" value="KAB3522679.1"/>
    <property type="molecule type" value="Genomic_DNA"/>
</dbReference>
<dbReference type="PANTHER" id="PTHR35525">
    <property type="entry name" value="BLL6575 PROTEIN"/>
    <property type="match status" value="1"/>
</dbReference>